<proteinExistence type="predicted"/>
<accession>A0AAF5DHH0</accession>
<dbReference type="WBParaSite" id="TCONS_00012818.p1">
    <property type="protein sequence ID" value="TCONS_00012818.p1"/>
    <property type="gene ID" value="XLOC_008530"/>
</dbReference>
<evidence type="ECO:0000313" key="2">
    <source>
        <dbReference type="WBParaSite" id="TCONS_00012818.p1"/>
    </source>
</evidence>
<evidence type="ECO:0000313" key="1">
    <source>
        <dbReference type="Proteomes" id="UP000035681"/>
    </source>
</evidence>
<dbReference type="AlphaFoldDB" id="A0AAF5DHH0"/>
<reference evidence="2" key="1">
    <citation type="submission" date="2024-02" db="UniProtKB">
        <authorList>
            <consortium name="WormBaseParasite"/>
        </authorList>
    </citation>
    <scope>IDENTIFICATION</scope>
</reference>
<organism evidence="1 2">
    <name type="scientific">Strongyloides stercoralis</name>
    <name type="common">Threadworm</name>
    <dbReference type="NCBI Taxonomy" id="6248"/>
    <lineage>
        <taxon>Eukaryota</taxon>
        <taxon>Metazoa</taxon>
        <taxon>Ecdysozoa</taxon>
        <taxon>Nematoda</taxon>
        <taxon>Chromadorea</taxon>
        <taxon>Rhabditida</taxon>
        <taxon>Tylenchina</taxon>
        <taxon>Panagrolaimomorpha</taxon>
        <taxon>Strongyloidoidea</taxon>
        <taxon>Strongyloididae</taxon>
        <taxon>Strongyloides</taxon>
    </lineage>
</organism>
<protein>
    <submittedName>
        <fullName evidence="2">Uncharacterized protein</fullName>
    </submittedName>
</protein>
<keyword evidence="1" id="KW-1185">Reference proteome</keyword>
<sequence length="308" mass="35316">MNLNDCFNALMELHESKNIDISKFSNESLCLGTKVALSCYFNNNSFFNNWKFCDLTIDNIKIEIEKLMQNLTIAEKIQLVLKVNVLPTYKETLVQKFKAAEILQLGENGILISIVDFVGRITNKQTKKAPLTFKKMNESNQVTSGLSNLSTCSTASQYDNAEKKNSLKLTIQSDSFDSQPTPEITKKYRKKDGPVLNMINLFNSILTNVGQFDKKILIETNSRYFFDTVKCIEENKPIPKQTDTASKRLNYLQKTIKNFEKIEVIFISNSVMSSEFKLLGPYKKDFENDFENKKTDEKTRNLDGVHDK</sequence>
<name>A0AAF5DHH0_STRER</name>
<dbReference type="Proteomes" id="UP000035681">
    <property type="component" value="Unplaced"/>
</dbReference>